<organism evidence="1 2">
    <name type="scientific">Virgibacillus tibetensis</name>
    <dbReference type="NCBI Taxonomy" id="3042313"/>
    <lineage>
        <taxon>Bacteria</taxon>
        <taxon>Bacillati</taxon>
        <taxon>Bacillota</taxon>
        <taxon>Bacilli</taxon>
        <taxon>Bacillales</taxon>
        <taxon>Bacillaceae</taxon>
        <taxon>Virgibacillus</taxon>
    </lineage>
</organism>
<dbReference type="EMBL" id="JARZFX010000005">
    <property type="protein sequence ID" value="MEC5424250.1"/>
    <property type="molecule type" value="Genomic_DNA"/>
</dbReference>
<proteinExistence type="predicted"/>
<reference evidence="1 2" key="1">
    <citation type="journal article" date="2024" name="Int. J. Syst. Evol. Microbiol.">
        <title>Virgibacillus tibetensis sp. nov., isolated from salt lake on the Tibetan Plateau of China.</title>
        <authorList>
            <person name="Phurbu D."/>
            <person name="Liu Z.-X."/>
            <person name="Wang R."/>
            <person name="Zheng Y.-Y."/>
            <person name="Liu H.-C."/>
            <person name="Zhou Y.-G."/>
            <person name="Yu Y.-J."/>
            <person name="Li A.-H."/>
        </authorList>
    </citation>
    <scope>NUCLEOTIDE SEQUENCE [LARGE SCALE GENOMIC DNA]</scope>
    <source>
        <strain evidence="1 2">C22-A2</strain>
    </source>
</reference>
<protein>
    <submittedName>
        <fullName evidence="1">DUF4062 domain-containing protein</fullName>
    </submittedName>
</protein>
<dbReference type="Proteomes" id="UP001335737">
    <property type="component" value="Unassembled WGS sequence"/>
</dbReference>
<accession>A0ABU6KGE8</accession>
<sequence>MGNSPQEVINHQVVEKCDLLIGAFWTRLGTPTNKYSSGTVEEIEKHIKSEKPAMLYFSSQPVAMDTVDLDQVTKLKQFKQSCQSRGLYEEYDSHSDFKQKFYHHLQLKLNEHPLFNGVSTYEIEEVESKTSLPDLSEASRVLLKEASLDDQGNILCIRHKGGTYLQTNGKNMIPSQDRREVAKWEEALEELIKEGLITERGNKREIFEITNLGYQIADMIQL</sequence>
<comment type="caution">
    <text evidence="1">The sequence shown here is derived from an EMBL/GenBank/DDBJ whole genome shotgun (WGS) entry which is preliminary data.</text>
</comment>
<gene>
    <name evidence="1" type="ORF">QGM71_12185</name>
</gene>
<name>A0ABU6KGE8_9BACI</name>
<dbReference type="RefSeq" id="WP_327607818.1">
    <property type="nucleotide sequence ID" value="NZ_JARZFX010000005.1"/>
</dbReference>
<evidence type="ECO:0000313" key="1">
    <source>
        <dbReference type="EMBL" id="MEC5424250.1"/>
    </source>
</evidence>
<evidence type="ECO:0000313" key="2">
    <source>
        <dbReference type="Proteomes" id="UP001335737"/>
    </source>
</evidence>
<keyword evidence="2" id="KW-1185">Reference proteome</keyword>